<reference evidence="1" key="2">
    <citation type="journal article" date="2020" name="Nat. Commun.">
        <title>Large-scale genome sequencing of mycorrhizal fungi provides insights into the early evolution of symbiotic traits.</title>
        <authorList>
            <person name="Miyauchi S."/>
            <person name="Kiss E."/>
            <person name="Kuo A."/>
            <person name="Drula E."/>
            <person name="Kohler A."/>
            <person name="Sanchez-Garcia M."/>
            <person name="Morin E."/>
            <person name="Andreopoulos B."/>
            <person name="Barry K.W."/>
            <person name="Bonito G."/>
            <person name="Buee M."/>
            <person name="Carver A."/>
            <person name="Chen C."/>
            <person name="Cichocki N."/>
            <person name="Clum A."/>
            <person name="Culley D."/>
            <person name="Crous P.W."/>
            <person name="Fauchery L."/>
            <person name="Girlanda M."/>
            <person name="Hayes R.D."/>
            <person name="Keri Z."/>
            <person name="LaButti K."/>
            <person name="Lipzen A."/>
            <person name="Lombard V."/>
            <person name="Magnuson J."/>
            <person name="Maillard F."/>
            <person name="Murat C."/>
            <person name="Nolan M."/>
            <person name="Ohm R.A."/>
            <person name="Pangilinan J."/>
            <person name="Pereira M.F."/>
            <person name="Perotto S."/>
            <person name="Peter M."/>
            <person name="Pfister S."/>
            <person name="Riley R."/>
            <person name="Sitrit Y."/>
            <person name="Stielow J.B."/>
            <person name="Szollosi G."/>
            <person name="Zifcakova L."/>
            <person name="Stursova M."/>
            <person name="Spatafora J.W."/>
            <person name="Tedersoo L."/>
            <person name="Vaario L.M."/>
            <person name="Yamada A."/>
            <person name="Yan M."/>
            <person name="Wang P."/>
            <person name="Xu J."/>
            <person name="Bruns T."/>
            <person name="Baldrian P."/>
            <person name="Vilgalys R."/>
            <person name="Dunand C."/>
            <person name="Henrissat B."/>
            <person name="Grigoriev I.V."/>
            <person name="Hibbett D."/>
            <person name="Nagy L.G."/>
            <person name="Martin F.M."/>
        </authorList>
    </citation>
    <scope>NUCLEOTIDE SEQUENCE</scope>
    <source>
        <strain evidence="1">P2</strain>
    </source>
</reference>
<comment type="caution">
    <text evidence="1">The sequence shown here is derived from an EMBL/GenBank/DDBJ whole genome shotgun (WGS) entry which is preliminary data.</text>
</comment>
<evidence type="ECO:0000313" key="2">
    <source>
        <dbReference type="Proteomes" id="UP000886501"/>
    </source>
</evidence>
<dbReference type="Proteomes" id="UP000886501">
    <property type="component" value="Unassembled WGS sequence"/>
</dbReference>
<proteinExistence type="predicted"/>
<accession>A0ACB6ZUA9</accession>
<evidence type="ECO:0000313" key="1">
    <source>
        <dbReference type="EMBL" id="KAF9653380.1"/>
    </source>
</evidence>
<protein>
    <submittedName>
        <fullName evidence="1">Uncharacterized protein</fullName>
    </submittedName>
</protein>
<reference evidence="1" key="1">
    <citation type="submission" date="2019-10" db="EMBL/GenBank/DDBJ databases">
        <authorList>
            <consortium name="DOE Joint Genome Institute"/>
            <person name="Kuo A."/>
            <person name="Miyauchi S."/>
            <person name="Kiss E."/>
            <person name="Drula E."/>
            <person name="Kohler A."/>
            <person name="Sanchez-Garcia M."/>
            <person name="Andreopoulos B."/>
            <person name="Barry K.W."/>
            <person name="Bonito G."/>
            <person name="Buee M."/>
            <person name="Carver A."/>
            <person name="Chen C."/>
            <person name="Cichocki N."/>
            <person name="Clum A."/>
            <person name="Culley D."/>
            <person name="Crous P.W."/>
            <person name="Fauchery L."/>
            <person name="Girlanda M."/>
            <person name="Hayes R."/>
            <person name="Keri Z."/>
            <person name="Labutti K."/>
            <person name="Lipzen A."/>
            <person name="Lombard V."/>
            <person name="Magnuson J."/>
            <person name="Maillard F."/>
            <person name="Morin E."/>
            <person name="Murat C."/>
            <person name="Nolan M."/>
            <person name="Ohm R."/>
            <person name="Pangilinan J."/>
            <person name="Pereira M."/>
            <person name="Perotto S."/>
            <person name="Peter M."/>
            <person name="Riley R."/>
            <person name="Sitrit Y."/>
            <person name="Stielow B."/>
            <person name="Szollosi G."/>
            <person name="Zifcakova L."/>
            <person name="Stursova M."/>
            <person name="Spatafora J.W."/>
            <person name="Tedersoo L."/>
            <person name="Vaario L.-M."/>
            <person name="Yamada A."/>
            <person name="Yan M."/>
            <person name="Wang P."/>
            <person name="Xu J."/>
            <person name="Bruns T."/>
            <person name="Baldrian P."/>
            <person name="Vilgalys R."/>
            <person name="Henrissat B."/>
            <person name="Grigoriev I.V."/>
            <person name="Hibbett D."/>
            <person name="Nagy L.G."/>
            <person name="Martin F.M."/>
        </authorList>
    </citation>
    <scope>NUCLEOTIDE SEQUENCE</scope>
    <source>
        <strain evidence="1">P2</strain>
    </source>
</reference>
<organism evidence="1 2">
    <name type="scientific">Thelephora ganbajun</name>
    <name type="common">Ganba fungus</name>
    <dbReference type="NCBI Taxonomy" id="370292"/>
    <lineage>
        <taxon>Eukaryota</taxon>
        <taxon>Fungi</taxon>
        <taxon>Dikarya</taxon>
        <taxon>Basidiomycota</taxon>
        <taxon>Agaricomycotina</taxon>
        <taxon>Agaricomycetes</taxon>
        <taxon>Thelephorales</taxon>
        <taxon>Thelephoraceae</taxon>
        <taxon>Thelephora</taxon>
    </lineage>
</organism>
<name>A0ACB6ZUA9_THEGA</name>
<sequence>MSSTSASSSKSSIPTSSTSATSSSSSTLKGDEPPKTKKLVMEGVRVYINGYLRDTTDIEMKRTVTLAGGQVLLTPSNATHILTSQGLNGSKTHKHLTKNSRNKVHIVKPEWVVDSINIGKRLPERHYTAIINHTMNSVATMFGERPYERPLPPSP</sequence>
<gene>
    <name evidence="1" type="ORF">BDM02DRAFT_1904125</name>
</gene>
<dbReference type="EMBL" id="MU117964">
    <property type="protein sequence ID" value="KAF9653380.1"/>
    <property type="molecule type" value="Genomic_DNA"/>
</dbReference>
<keyword evidence="2" id="KW-1185">Reference proteome</keyword>